<protein>
    <submittedName>
        <fullName evidence="1">Uncharacterized protein</fullName>
    </submittedName>
</protein>
<reference evidence="1 2" key="1">
    <citation type="submission" date="2017-11" db="EMBL/GenBank/DDBJ databases">
        <title>Complete genome of a free-living desiccation-tolerant cyanobacterium and its photosynthetic adaptation to extreme terrestrial habitat.</title>
        <authorList>
            <person name="Shang J."/>
        </authorList>
    </citation>
    <scope>NUCLEOTIDE SEQUENCE [LARGE SCALE GENOMIC DNA]</scope>
    <source>
        <strain evidence="1 2">CCNUN1</strain>
    </source>
</reference>
<dbReference type="EMBL" id="CP024785">
    <property type="protein sequence ID" value="AUB35890.1"/>
    <property type="molecule type" value="Genomic_DNA"/>
</dbReference>
<sequence>MRKQYVFLLTESTEMKKQSSILRKQYPFLLAESTEMNA</sequence>
<proteinExistence type="predicted"/>
<dbReference type="Proteomes" id="UP000232003">
    <property type="component" value="Chromosome"/>
</dbReference>
<evidence type="ECO:0000313" key="1">
    <source>
        <dbReference type="EMBL" id="AUB35890.1"/>
    </source>
</evidence>
<accession>A0A2K8SKL7</accession>
<organism evidence="1 2">
    <name type="scientific">Nostoc flagelliforme CCNUN1</name>
    <dbReference type="NCBI Taxonomy" id="2038116"/>
    <lineage>
        <taxon>Bacteria</taxon>
        <taxon>Bacillati</taxon>
        <taxon>Cyanobacteriota</taxon>
        <taxon>Cyanophyceae</taxon>
        <taxon>Nostocales</taxon>
        <taxon>Nostocaceae</taxon>
        <taxon>Nostoc</taxon>
    </lineage>
</organism>
<name>A0A2K8SKL7_9NOSO</name>
<evidence type="ECO:0000313" key="2">
    <source>
        <dbReference type="Proteomes" id="UP000232003"/>
    </source>
</evidence>
<keyword evidence="2" id="KW-1185">Reference proteome</keyword>
<dbReference type="KEGG" id="nfl:COO91_01783"/>
<gene>
    <name evidence="1" type="ORF">COO91_01783</name>
</gene>
<dbReference type="AlphaFoldDB" id="A0A2K8SKL7"/>